<keyword evidence="3" id="KW-0732">Signal</keyword>
<dbReference type="EMBL" id="CP130472">
    <property type="protein sequence ID" value="WLS45659.1"/>
    <property type="molecule type" value="Genomic_DNA"/>
</dbReference>
<dbReference type="AlphaFoldDB" id="A0AAJ6KYM1"/>
<keyword evidence="2" id="KW-1133">Transmembrane helix</keyword>
<evidence type="ECO:0000256" key="1">
    <source>
        <dbReference type="SAM" id="MobiDB-lite"/>
    </source>
</evidence>
<dbReference type="KEGG" id="mprn:Q3V37_30705"/>
<evidence type="ECO:0000256" key="2">
    <source>
        <dbReference type="SAM" id="Phobius"/>
    </source>
</evidence>
<protein>
    <recommendedName>
        <fullName evidence="6">LPXTG cell wall anchor domain-containing protein</fullName>
    </recommendedName>
</protein>
<dbReference type="RefSeq" id="WP_306272485.1">
    <property type="nucleotide sequence ID" value="NZ_CP130472.1"/>
</dbReference>
<evidence type="ECO:0000256" key="3">
    <source>
        <dbReference type="SAM" id="SignalP"/>
    </source>
</evidence>
<feature type="signal peptide" evidence="3">
    <location>
        <begin position="1"/>
        <end position="20"/>
    </location>
</feature>
<feature type="transmembrane region" description="Helical" evidence="2">
    <location>
        <begin position="320"/>
        <end position="338"/>
    </location>
</feature>
<feature type="region of interest" description="Disordered" evidence="1">
    <location>
        <begin position="282"/>
        <end position="312"/>
    </location>
</feature>
<name>A0AAJ6KYM1_9ACTN</name>
<evidence type="ECO:0000313" key="5">
    <source>
        <dbReference type="Proteomes" id="UP001235874"/>
    </source>
</evidence>
<feature type="compositionally biased region" description="Low complexity" evidence="1">
    <location>
        <begin position="297"/>
        <end position="309"/>
    </location>
</feature>
<evidence type="ECO:0000313" key="4">
    <source>
        <dbReference type="EMBL" id="WLS45659.1"/>
    </source>
</evidence>
<proteinExistence type="predicted"/>
<feature type="chain" id="PRO_5042522265" description="LPXTG cell wall anchor domain-containing protein" evidence="3">
    <location>
        <begin position="21"/>
        <end position="345"/>
    </location>
</feature>
<sequence>MRRPLVLGVLAAALYLPVLAAPAVAGPTPVPTSAAAPDTTAAAEPTITARGDLVFLSGDPWHPSSALEVDVRNVGQTAAKGFFVLRLPPNVGLTRVGDCRPVDGADKTWLCGGAELAPGGARTYRLTVTSSASKPAFGVKAWGSVAGRDAAGVTDRFTDFRINWPDRTSVRLRATASPVVDGTTTVRVRVTNTGTFDIGGYSLNITTPAGVRVTAPACSDSGRMNGVGCEILRLRTIADGATDSFDVRLAVTEGTKTVKLSLAPGNRYTNKDTAVTLRLSAAGGSGAGATTPPPASPTATPTTSAPSAPELARTGASGSTYGLVGVALLALGCGLVVLQRRLFRG</sequence>
<accession>A0AAJ6KYM1</accession>
<keyword evidence="2" id="KW-0472">Membrane</keyword>
<evidence type="ECO:0008006" key="6">
    <source>
        <dbReference type="Google" id="ProtNLM"/>
    </source>
</evidence>
<reference evidence="4 5" key="1">
    <citation type="submission" date="2023-07" db="EMBL/GenBank/DDBJ databases">
        <title>Micromonospora profundi TRM 95458 converts glycerol to a new osmotic compound.</title>
        <authorList>
            <person name="Lu D."/>
        </authorList>
    </citation>
    <scope>NUCLEOTIDE SEQUENCE [LARGE SCALE GENOMIC DNA]</scope>
    <source>
        <strain evidence="4 5">TRM95458</strain>
    </source>
</reference>
<keyword evidence="2" id="KW-0812">Transmembrane</keyword>
<keyword evidence="5" id="KW-1185">Reference proteome</keyword>
<gene>
    <name evidence="4" type="ORF">Q3V37_30705</name>
</gene>
<organism evidence="4 5">
    <name type="scientific">Micromonospora profundi</name>
    <dbReference type="NCBI Taxonomy" id="1420889"/>
    <lineage>
        <taxon>Bacteria</taxon>
        <taxon>Bacillati</taxon>
        <taxon>Actinomycetota</taxon>
        <taxon>Actinomycetes</taxon>
        <taxon>Micromonosporales</taxon>
        <taxon>Micromonosporaceae</taxon>
        <taxon>Micromonospora</taxon>
    </lineage>
</organism>
<dbReference type="Proteomes" id="UP001235874">
    <property type="component" value="Chromosome"/>
</dbReference>